<accession>A0ABP6ZKS3</accession>
<feature type="transmembrane region" description="Helical" evidence="1">
    <location>
        <begin position="215"/>
        <end position="237"/>
    </location>
</feature>
<dbReference type="SMART" id="SM00014">
    <property type="entry name" value="acidPPc"/>
    <property type="match status" value="1"/>
</dbReference>
<feature type="transmembrane region" description="Helical" evidence="1">
    <location>
        <begin position="92"/>
        <end position="110"/>
    </location>
</feature>
<organism evidence="3 4">
    <name type="scientific">Microlunatus ginsengisoli</name>
    <dbReference type="NCBI Taxonomy" id="363863"/>
    <lineage>
        <taxon>Bacteria</taxon>
        <taxon>Bacillati</taxon>
        <taxon>Actinomycetota</taxon>
        <taxon>Actinomycetes</taxon>
        <taxon>Propionibacteriales</taxon>
        <taxon>Propionibacteriaceae</taxon>
        <taxon>Microlunatus</taxon>
    </lineage>
</organism>
<dbReference type="InterPro" id="IPR000326">
    <property type="entry name" value="PAP2/HPO"/>
</dbReference>
<sequence>MPGSGVEPTSRARSALRSTAGFLGSHGLFFLATAIGCAVVVVLTWASAEVYESVKNADGLAALDEPVLARAVALRTPTNVGIVNVFTQLGGGLWMTVITIAIVALMTFFWRSRTPIIVIGVGVAGSLLMTVVGKDLVGRARPPLSAAIPPYESSPSFPSGHTLNSTVIASLVAYLLCLHLTSILARILTVVLAIAWFVAMGLSRVFLGHHWLTDVIAGWTLGLAWVAVVIGAHQLVLHVRAHRRQAIEA</sequence>
<protein>
    <recommendedName>
        <fullName evidence="2">Phosphatidic acid phosphatase type 2/haloperoxidase domain-containing protein</fullName>
    </recommendedName>
</protein>
<feature type="transmembrane region" description="Helical" evidence="1">
    <location>
        <begin position="117"/>
        <end position="137"/>
    </location>
</feature>
<evidence type="ECO:0000313" key="3">
    <source>
        <dbReference type="EMBL" id="GAA3613014.1"/>
    </source>
</evidence>
<dbReference type="CDD" id="cd03392">
    <property type="entry name" value="PAP2_like_2"/>
    <property type="match status" value="1"/>
</dbReference>
<dbReference type="EMBL" id="BAABAB010000009">
    <property type="protein sequence ID" value="GAA3613014.1"/>
    <property type="molecule type" value="Genomic_DNA"/>
</dbReference>
<name>A0ABP6ZKS3_9ACTN</name>
<feature type="domain" description="Phosphatidic acid phosphatase type 2/haloperoxidase" evidence="2">
    <location>
        <begin position="116"/>
        <end position="230"/>
    </location>
</feature>
<dbReference type="PANTHER" id="PTHR14969:SF13">
    <property type="entry name" value="AT30094P"/>
    <property type="match status" value="1"/>
</dbReference>
<keyword evidence="4" id="KW-1185">Reference proteome</keyword>
<reference evidence="4" key="1">
    <citation type="journal article" date="2019" name="Int. J. Syst. Evol. Microbiol.">
        <title>The Global Catalogue of Microorganisms (GCM) 10K type strain sequencing project: providing services to taxonomists for standard genome sequencing and annotation.</title>
        <authorList>
            <consortium name="The Broad Institute Genomics Platform"/>
            <consortium name="The Broad Institute Genome Sequencing Center for Infectious Disease"/>
            <person name="Wu L."/>
            <person name="Ma J."/>
        </authorList>
    </citation>
    <scope>NUCLEOTIDE SEQUENCE [LARGE SCALE GENOMIC DNA]</scope>
    <source>
        <strain evidence="4">JCM 16929</strain>
    </source>
</reference>
<proteinExistence type="predicted"/>
<gene>
    <name evidence="3" type="ORF">GCM10022236_13510</name>
</gene>
<dbReference type="InterPro" id="IPR036938">
    <property type="entry name" value="PAP2/HPO_sf"/>
</dbReference>
<feature type="transmembrane region" description="Helical" evidence="1">
    <location>
        <begin position="157"/>
        <end position="176"/>
    </location>
</feature>
<dbReference type="SUPFAM" id="SSF48317">
    <property type="entry name" value="Acid phosphatase/Vanadium-dependent haloperoxidase"/>
    <property type="match status" value="1"/>
</dbReference>
<evidence type="ECO:0000256" key="1">
    <source>
        <dbReference type="SAM" id="Phobius"/>
    </source>
</evidence>
<keyword evidence="1" id="KW-0472">Membrane</keyword>
<feature type="transmembrane region" description="Helical" evidence="1">
    <location>
        <begin position="21"/>
        <end position="46"/>
    </location>
</feature>
<dbReference type="PANTHER" id="PTHR14969">
    <property type="entry name" value="SPHINGOSINE-1-PHOSPHATE PHOSPHOHYDROLASE"/>
    <property type="match status" value="1"/>
</dbReference>
<dbReference type="RefSeq" id="WP_344802684.1">
    <property type="nucleotide sequence ID" value="NZ_BAABAB010000009.1"/>
</dbReference>
<comment type="caution">
    <text evidence="3">The sequence shown here is derived from an EMBL/GenBank/DDBJ whole genome shotgun (WGS) entry which is preliminary data.</text>
</comment>
<keyword evidence="1" id="KW-1133">Transmembrane helix</keyword>
<feature type="transmembrane region" description="Helical" evidence="1">
    <location>
        <begin position="183"/>
        <end position="203"/>
    </location>
</feature>
<dbReference type="Pfam" id="PF01569">
    <property type="entry name" value="PAP2"/>
    <property type="match status" value="1"/>
</dbReference>
<evidence type="ECO:0000313" key="4">
    <source>
        <dbReference type="Proteomes" id="UP001501490"/>
    </source>
</evidence>
<dbReference type="Proteomes" id="UP001501490">
    <property type="component" value="Unassembled WGS sequence"/>
</dbReference>
<evidence type="ECO:0000259" key="2">
    <source>
        <dbReference type="SMART" id="SM00014"/>
    </source>
</evidence>
<keyword evidence="1" id="KW-0812">Transmembrane</keyword>
<dbReference type="Gene3D" id="1.20.144.10">
    <property type="entry name" value="Phosphatidic acid phosphatase type 2/haloperoxidase"/>
    <property type="match status" value="1"/>
</dbReference>